<feature type="transmembrane region" description="Helical" evidence="1">
    <location>
        <begin position="20"/>
        <end position="38"/>
    </location>
</feature>
<reference evidence="2 3" key="1">
    <citation type="submission" date="2018-02" db="EMBL/GenBank/DDBJ databases">
        <title>Draft genome sequence of bacterial isolates from marine environment.</title>
        <authorList>
            <person name="Singh S.K."/>
            <person name="Hill R."/>
            <person name="Major S."/>
            <person name="Cai H."/>
            <person name="Li Y."/>
        </authorList>
    </citation>
    <scope>NUCLEOTIDE SEQUENCE [LARGE SCALE GENOMIC DNA]</scope>
    <source>
        <strain evidence="2 3">IMET F</strain>
    </source>
</reference>
<proteinExistence type="predicted"/>
<gene>
    <name evidence="2" type="ORF">C3729_07360</name>
</gene>
<feature type="transmembrane region" description="Helical" evidence="1">
    <location>
        <begin position="44"/>
        <end position="65"/>
    </location>
</feature>
<organism evidence="2 3">
    <name type="scientific">Cloacibacterium normanense</name>
    <dbReference type="NCBI Taxonomy" id="237258"/>
    <lineage>
        <taxon>Bacteria</taxon>
        <taxon>Pseudomonadati</taxon>
        <taxon>Bacteroidota</taxon>
        <taxon>Flavobacteriia</taxon>
        <taxon>Flavobacteriales</taxon>
        <taxon>Weeksellaceae</taxon>
    </lineage>
</organism>
<protein>
    <submittedName>
        <fullName evidence="2">Uncharacterized protein</fullName>
    </submittedName>
</protein>
<keyword evidence="1" id="KW-0472">Membrane</keyword>
<name>A0A2S7I5L8_9FLAO</name>
<dbReference type="EMBL" id="PTPZ01000003">
    <property type="protein sequence ID" value="PPZ91868.1"/>
    <property type="molecule type" value="Genomic_DNA"/>
</dbReference>
<feature type="transmembrane region" description="Helical" evidence="1">
    <location>
        <begin position="115"/>
        <end position="136"/>
    </location>
</feature>
<dbReference type="RefSeq" id="WP_104793551.1">
    <property type="nucleotide sequence ID" value="NZ_PTPZ01000003.1"/>
</dbReference>
<comment type="caution">
    <text evidence="2">The sequence shown here is derived from an EMBL/GenBank/DDBJ whole genome shotgun (WGS) entry which is preliminary data.</text>
</comment>
<evidence type="ECO:0000313" key="2">
    <source>
        <dbReference type="EMBL" id="PPZ91868.1"/>
    </source>
</evidence>
<evidence type="ECO:0000256" key="1">
    <source>
        <dbReference type="SAM" id="Phobius"/>
    </source>
</evidence>
<dbReference type="Proteomes" id="UP000238565">
    <property type="component" value="Unassembled WGS sequence"/>
</dbReference>
<sequence>MSELINNLKKEYKERQEKLIYYLMALDVSSIGFALYNGKNDELNYAQIFVFIAILCWAISILNAFKFIKKYLNAIYDNISFLEMEKVNNIEIWKEEFEKIIKEKYKITGTFFENIWLYFVAGSISYFLYHLLNLYLNSD</sequence>
<accession>A0A2S7I5L8</accession>
<evidence type="ECO:0000313" key="3">
    <source>
        <dbReference type="Proteomes" id="UP000238565"/>
    </source>
</evidence>
<keyword evidence="1" id="KW-1133">Transmembrane helix</keyword>
<keyword evidence="1" id="KW-0812">Transmembrane</keyword>
<dbReference type="AlphaFoldDB" id="A0A2S7I5L8"/>